<dbReference type="PANTHER" id="PTHR24361">
    <property type="entry name" value="MITOGEN-ACTIVATED KINASE KINASE KINASE"/>
    <property type="match status" value="1"/>
</dbReference>
<proteinExistence type="predicted"/>
<gene>
    <name evidence="2" type="ORF">EXIGLDRAFT_686265</name>
</gene>
<keyword evidence="3" id="KW-1185">Reference proteome</keyword>
<dbReference type="PROSITE" id="PS00108">
    <property type="entry name" value="PROTEIN_KINASE_ST"/>
    <property type="match status" value="1"/>
</dbReference>
<dbReference type="InterPro" id="IPR011009">
    <property type="entry name" value="Kinase-like_dom_sf"/>
</dbReference>
<dbReference type="InterPro" id="IPR053235">
    <property type="entry name" value="Ser_Thr_kinase"/>
</dbReference>
<protein>
    <submittedName>
        <fullName evidence="2">Kinase-like protein</fullName>
    </submittedName>
</protein>
<dbReference type="InterPro" id="IPR008271">
    <property type="entry name" value="Ser/Thr_kinase_AS"/>
</dbReference>
<organism evidence="2 3">
    <name type="scientific">Exidia glandulosa HHB12029</name>
    <dbReference type="NCBI Taxonomy" id="1314781"/>
    <lineage>
        <taxon>Eukaryota</taxon>
        <taxon>Fungi</taxon>
        <taxon>Dikarya</taxon>
        <taxon>Basidiomycota</taxon>
        <taxon>Agaricomycotina</taxon>
        <taxon>Agaricomycetes</taxon>
        <taxon>Auriculariales</taxon>
        <taxon>Exidiaceae</taxon>
        <taxon>Exidia</taxon>
    </lineage>
</organism>
<accession>A0A165BSP3</accession>
<feature type="domain" description="Protein kinase" evidence="1">
    <location>
        <begin position="1"/>
        <end position="103"/>
    </location>
</feature>
<evidence type="ECO:0000313" key="3">
    <source>
        <dbReference type="Proteomes" id="UP000077266"/>
    </source>
</evidence>
<dbReference type="GO" id="GO:0004674">
    <property type="term" value="F:protein serine/threonine kinase activity"/>
    <property type="evidence" value="ECO:0007669"/>
    <property type="project" value="TreeGrafter"/>
</dbReference>
<evidence type="ECO:0000259" key="1">
    <source>
        <dbReference type="PROSITE" id="PS50011"/>
    </source>
</evidence>
<name>A0A165BSP3_EXIGL</name>
<dbReference type="PROSITE" id="PS50011">
    <property type="entry name" value="PROTEIN_KINASE_DOM"/>
    <property type="match status" value="1"/>
</dbReference>
<dbReference type="SUPFAM" id="SSF56112">
    <property type="entry name" value="Protein kinase-like (PK-like)"/>
    <property type="match status" value="1"/>
</dbReference>
<dbReference type="GO" id="GO:0005524">
    <property type="term" value="F:ATP binding"/>
    <property type="evidence" value="ECO:0007669"/>
    <property type="project" value="InterPro"/>
</dbReference>
<sequence length="103" mass="11262">MVSPWCANGNIVEYFAARSHLPAADMAQLQLRLVLHHERIVHGDLKGPNILVLSDGTACVADFGVSTVLCDQPQSASAAGTFRWMAPELLDDDNPQRTRESDM</sequence>
<dbReference type="OrthoDB" id="346907at2759"/>
<dbReference type="Gene3D" id="1.10.510.10">
    <property type="entry name" value="Transferase(Phosphotransferase) domain 1"/>
    <property type="match status" value="1"/>
</dbReference>
<dbReference type="Pfam" id="PF00069">
    <property type="entry name" value="Pkinase"/>
    <property type="match status" value="1"/>
</dbReference>
<dbReference type="InParanoid" id="A0A165BSP3"/>
<evidence type="ECO:0000313" key="2">
    <source>
        <dbReference type="EMBL" id="KZV81171.1"/>
    </source>
</evidence>
<dbReference type="Proteomes" id="UP000077266">
    <property type="component" value="Unassembled WGS sequence"/>
</dbReference>
<dbReference type="EMBL" id="KV426410">
    <property type="protein sequence ID" value="KZV81171.1"/>
    <property type="molecule type" value="Genomic_DNA"/>
</dbReference>
<keyword evidence="2" id="KW-0418">Kinase</keyword>
<reference evidence="2 3" key="1">
    <citation type="journal article" date="2016" name="Mol. Biol. Evol.">
        <title>Comparative Genomics of Early-Diverging Mushroom-Forming Fungi Provides Insights into the Origins of Lignocellulose Decay Capabilities.</title>
        <authorList>
            <person name="Nagy L.G."/>
            <person name="Riley R."/>
            <person name="Tritt A."/>
            <person name="Adam C."/>
            <person name="Daum C."/>
            <person name="Floudas D."/>
            <person name="Sun H."/>
            <person name="Yadav J.S."/>
            <person name="Pangilinan J."/>
            <person name="Larsson K.H."/>
            <person name="Matsuura K."/>
            <person name="Barry K."/>
            <person name="Labutti K."/>
            <person name="Kuo R."/>
            <person name="Ohm R.A."/>
            <person name="Bhattacharya S.S."/>
            <person name="Shirouzu T."/>
            <person name="Yoshinaga Y."/>
            <person name="Martin F.M."/>
            <person name="Grigoriev I.V."/>
            <person name="Hibbett D.S."/>
        </authorList>
    </citation>
    <scope>NUCLEOTIDE SEQUENCE [LARGE SCALE GENOMIC DNA]</scope>
    <source>
        <strain evidence="2 3">HHB12029</strain>
    </source>
</reference>
<keyword evidence="2" id="KW-0808">Transferase</keyword>
<dbReference type="InterPro" id="IPR000719">
    <property type="entry name" value="Prot_kinase_dom"/>
</dbReference>
<dbReference type="AlphaFoldDB" id="A0A165BSP3"/>
<dbReference type="GO" id="GO:0005737">
    <property type="term" value="C:cytoplasm"/>
    <property type="evidence" value="ECO:0007669"/>
    <property type="project" value="TreeGrafter"/>
</dbReference>